<dbReference type="PROSITE" id="PS50089">
    <property type="entry name" value="ZF_RING_2"/>
    <property type="match status" value="1"/>
</dbReference>
<keyword evidence="5" id="KW-0472">Membrane</keyword>
<evidence type="ECO:0000313" key="7">
    <source>
        <dbReference type="EMBL" id="CCH41656.1"/>
    </source>
</evidence>
<dbReference type="SMART" id="SM00184">
    <property type="entry name" value="RING"/>
    <property type="match status" value="1"/>
</dbReference>
<dbReference type="GO" id="GO:0008270">
    <property type="term" value="F:zinc ion binding"/>
    <property type="evidence" value="ECO:0007669"/>
    <property type="project" value="UniProtKB-KW"/>
</dbReference>
<dbReference type="SUPFAM" id="SSF57850">
    <property type="entry name" value="RING/U-box"/>
    <property type="match status" value="1"/>
</dbReference>
<dbReference type="Proteomes" id="UP000009328">
    <property type="component" value="Unassembled WGS sequence"/>
</dbReference>
<dbReference type="PANTHER" id="PTHR45798:SF97">
    <property type="entry name" value="ALCOHOL-SENSITIVE RING FINGER PROTEIN 1"/>
    <property type="match status" value="1"/>
</dbReference>
<feature type="transmembrane region" description="Helical" evidence="5">
    <location>
        <begin position="102"/>
        <end position="123"/>
    </location>
</feature>
<keyword evidence="3" id="KW-0862">Zinc</keyword>
<sequence length="383" mass="44006">MVTVPILFTILIYLGITSNFTTALPIVLTQKEYFELHGYKPNGSFQEFMDEFTINDPYLEYHFDNVTNVSMISQTEIPGYNPPRPSRVYKNPKAPFATHQKVGLGIACLLGVFIICGCILGHMKMITAYRSEMYFINAECFVNEYTRWDITRRKYFSFPFAVICGLGIILFIPYVVLATVMIPVLLISLIIGGRAKAAIVFCKFLRGIGLDLTLVEMQNFSDLVSGKKKDHIIDEEAIELEKLRNSNVITRKQIEEYPISPLSPFNNAHDYLVPREGFIDSKTYKKVIADDDQKVKSESCAICIDEFEDNSKMYILPCQHYFHASCLAQERKVNMRDALRCPLCKLNLLRYYIYYKEHGLNPKYSKFDNTKEVDHTAETPDDT</sequence>
<evidence type="ECO:0000256" key="5">
    <source>
        <dbReference type="SAM" id="Phobius"/>
    </source>
</evidence>
<name>K0KFD8_WICCF</name>
<gene>
    <name evidence="7" type="ORF">BN7_1197</name>
</gene>
<dbReference type="Gene3D" id="3.30.40.10">
    <property type="entry name" value="Zinc/RING finger domain, C3HC4 (zinc finger)"/>
    <property type="match status" value="1"/>
</dbReference>
<dbReference type="HOGENOM" id="CLU_721998_0_0_1"/>
<evidence type="ECO:0000256" key="3">
    <source>
        <dbReference type="ARBA" id="ARBA00022833"/>
    </source>
</evidence>
<dbReference type="AlphaFoldDB" id="K0KFD8"/>
<evidence type="ECO:0000256" key="1">
    <source>
        <dbReference type="ARBA" id="ARBA00022723"/>
    </source>
</evidence>
<keyword evidence="5" id="KW-0812">Transmembrane</keyword>
<dbReference type="InterPro" id="IPR013083">
    <property type="entry name" value="Znf_RING/FYVE/PHD"/>
</dbReference>
<protein>
    <submittedName>
        <fullName evidence="7">ERAD-associated E3 ubiquitin-protein ligase hrd1</fullName>
        <ecNumber evidence="7">6.3.2.-</ecNumber>
    </submittedName>
</protein>
<dbReference type="EMBL" id="CAIF01000027">
    <property type="protein sequence ID" value="CCH41656.1"/>
    <property type="molecule type" value="Genomic_DNA"/>
</dbReference>
<dbReference type="STRING" id="1206466.K0KFD8"/>
<reference evidence="7 8" key="1">
    <citation type="journal article" date="2012" name="Eukaryot. Cell">
        <title>Draft genome sequence of Wickerhamomyces ciferrii NRRL Y-1031 F-60-10.</title>
        <authorList>
            <person name="Schneider J."/>
            <person name="Andrea H."/>
            <person name="Blom J."/>
            <person name="Jaenicke S."/>
            <person name="Ruckert C."/>
            <person name="Schorsch C."/>
            <person name="Szczepanowski R."/>
            <person name="Farwick M."/>
            <person name="Goesmann A."/>
            <person name="Puhler A."/>
            <person name="Schaffer S."/>
            <person name="Tauch A."/>
            <person name="Kohler T."/>
            <person name="Brinkrolf K."/>
        </authorList>
    </citation>
    <scope>NUCLEOTIDE SEQUENCE [LARGE SCALE GENOMIC DNA]</scope>
    <source>
        <strain evidence="8">ATCC 14091 / BCRC 22168 / CBS 111 / JCM 3599 / NBRC 0793 / NRRL Y-1031 F-60-10</strain>
    </source>
</reference>
<dbReference type="EC" id="6.3.2.-" evidence="7"/>
<feature type="transmembrane region" description="Helical" evidence="5">
    <location>
        <begin position="158"/>
        <end position="191"/>
    </location>
</feature>
<evidence type="ECO:0000259" key="6">
    <source>
        <dbReference type="PROSITE" id="PS50089"/>
    </source>
</evidence>
<dbReference type="InterPro" id="IPR052788">
    <property type="entry name" value="RING-type_E3_ligase_ATL"/>
</dbReference>
<keyword evidence="8" id="KW-1185">Reference proteome</keyword>
<proteinExistence type="predicted"/>
<dbReference type="Pfam" id="PF13639">
    <property type="entry name" value="zf-RING_2"/>
    <property type="match status" value="1"/>
</dbReference>
<organism evidence="7 8">
    <name type="scientific">Wickerhamomyces ciferrii (strain ATCC 14091 / BCRC 22168 / CBS 111 / JCM 3599 / NBRC 0793 / NRRL Y-1031 F-60-10)</name>
    <name type="common">Yeast</name>
    <name type="synonym">Pichia ciferrii</name>
    <dbReference type="NCBI Taxonomy" id="1206466"/>
    <lineage>
        <taxon>Eukaryota</taxon>
        <taxon>Fungi</taxon>
        <taxon>Dikarya</taxon>
        <taxon>Ascomycota</taxon>
        <taxon>Saccharomycotina</taxon>
        <taxon>Saccharomycetes</taxon>
        <taxon>Phaffomycetales</taxon>
        <taxon>Wickerhamomycetaceae</taxon>
        <taxon>Wickerhamomyces</taxon>
    </lineage>
</organism>
<accession>K0KFD8</accession>
<keyword evidence="2 4" id="KW-0863">Zinc-finger</keyword>
<evidence type="ECO:0000256" key="4">
    <source>
        <dbReference type="PROSITE-ProRule" id="PRU00175"/>
    </source>
</evidence>
<evidence type="ECO:0000313" key="8">
    <source>
        <dbReference type="Proteomes" id="UP000009328"/>
    </source>
</evidence>
<dbReference type="InParanoid" id="K0KFD8"/>
<evidence type="ECO:0000256" key="2">
    <source>
        <dbReference type="ARBA" id="ARBA00022771"/>
    </source>
</evidence>
<dbReference type="PANTHER" id="PTHR45798">
    <property type="entry name" value="RING-H2 FINGER PROTEIN ATL61-RELATED-RELATED"/>
    <property type="match status" value="1"/>
</dbReference>
<keyword evidence="1" id="KW-0479">Metal-binding</keyword>
<feature type="transmembrane region" description="Helical" evidence="5">
    <location>
        <begin position="6"/>
        <end position="28"/>
    </location>
</feature>
<comment type="caution">
    <text evidence="7">The sequence shown here is derived from an EMBL/GenBank/DDBJ whole genome shotgun (WGS) entry which is preliminary data.</text>
</comment>
<feature type="domain" description="RING-type" evidence="6">
    <location>
        <begin position="300"/>
        <end position="345"/>
    </location>
</feature>
<keyword evidence="5" id="KW-1133">Transmembrane helix</keyword>
<dbReference type="InterPro" id="IPR001841">
    <property type="entry name" value="Znf_RING"/>
</dbReference>